<dbReference type="InterPro" id="IPR000719">
    <property type="entry name" value="Prot_kinase_dom"/>
</dbReference>
<protein>
    <recommendedName>
        <fullName evidence="3">non-specific serine/threonine protein kinase</fullName>
        <ecNumber evidence="3">2.7.11.1</ecNumber>
    </recommendedName>
</protein>
<keyword evidence="4" id="KW-0963">Cytoplasm</keyword>
<dbReference type="Pfam" id="PF00069">
    <property type="entry name" value="Pkinase"/>
    <property type="match status" value="1"/>
</dbReference>
<dbReference type="SUPFAM" id="SSF103243">
    <property type="entry name" value="KA1-like"/>
    <property type="match status" value="1"/>
</dbReference>
<keyword evidence="5" id="KW-0723">Serine/threonine-protein kinase</keyword>
<dbReference type="PROSITE" id="PS00107">
    <property type="entry name" value="PROTEIN_KINASE_ATP"/>
    <property type="match status" value="1"/>
</dbReference>
<dbReference type="Gene3D" id="3.30.200.20">
    <property type="entry name" value="Phosphorylase Kinase, domain 1"/>
    <property type="match status" value="1"/>
</dbReference>
<dbReference type="GO" id="GO:0005524">
    <property type="term" value="F:ATP binding"/>
    <property type="evidence" value="ECO:0007669"/>
    <property type="project" value="UniProtKB-UniRule"/>
</dbReference>
<evidence type="ECO:0000256" key="1">
    <source>
        <dbReference type="ARBA" id="ARBA00004496"/>
    </source>
</evidence>
<dbReference type="WBParaSite" id="L893_g8427.t1">
    <property type="protein sequence ID" value="L893_g8427.t1"/>
    <property type="gene ID" value="L893_g8427"/>
</dbReference>
<dbReference type="GO" id="GO:0005737">
    <property type="term" value="C:cytoplasm"/>
    <property type="evidence" value="ECO:0007669"/>
    <property type="project" value="UniProtKB-SubCell"/>
</dbReference>
<dbReference type="EC" id="2.7.11.1" evidence="3"/>
<evidence type="ECO:0000256" key="8">
    <source>
        <dbReference type="ARBA" id="ARBA00022777"/>
    </source>
</evidence>
<dbReference type="InterPro" id="IPR028375">
    <property type="entry name" value="KA1/Ssp2_C"/>
</dbReference>
<evidence type="ECO:0000256" key="11">
    <source>
        <dbReference type="ARBA" id="ARBA00048679"/>
    </source>
</evidence>
<comment type="catalytic activity">
    <reaction evidence="11">
        <text>L-seryl-[protein] + ATP = O-phospho-L-seryl-[protein] + ADP + H(+)</text>
        <dbReference type="Rhea" id="RHEA:17989"/>
        <dbReference type="Rhea" id="RHEA-COMP:9863"/>
        <dbReference type="Rhea" id="RHEA-COMP:11604"/>
        <dbReference type="ChEBI" id="CHEBI:15378"/>
        <dbReference type="ChEBI" id="CHEBI:29999"/>
        <dbReference type="ChEBI" id="CHEBI:30616"/>
        <dbReference type="ChEBI" id="CHEBI:83421"/>
        <dbReference type="ChEBI" id="CHEBI:456216"/>
        <dbReference type="EC" id="2.7.11.1"/>
    </reaction>
</comment>
<evidence type="ECO:0000256" key="3">
    <source>
        <dbReference type="ARBA" id="ARBA00012513"/>
    </source>
</evidence>
<evidence type="ECO:0000259" key="13">
    <source>
        <dbReference type="PROSITE" id="PS50011"/>
    </source>
</evidence>
<reference evidence="15" key="1">
    <citation type="submission" date="2016-11" db="UniProtKB">
        <authorList>
            <consortium name="WormBaseParasite"/>
        </authorList>
    </citation>
    <scope>IDENTIFICATION</scope>
</reference>
<evidence type="ECO:0000256" key="9">
    <source>
        <dbReference type="ARBA" id="ARBA00022840"/>
    </source>
</evidence>
<dbReference type="GO" id="GO:0106310">
    <property type="term" value="F:protein serine kinase activity"/>
    <property type="evidence" value="ECO:0007669"/>
    <property type="project" value="RHEA"/>
</dbReference>
<evidence type="ECO:0000256" key="2">
    <source>
        <dbReference type="ARBA" id="ARBA00006234"/>
    </source>
</evidence>
<dbReference type="Pfam" id="PF21147">
    <property type="entry name" value="AMPK_alpha_AID"/>
    <property type="match status" value="1"/>
</dbReference>
<dbReference type="Proteomes" id="UP000095287">
    <property type="component" value="Unplaced"/>
</dbReference>
<keyword evidence="7 12" id="KW-0547">Nucleotide-binding</keyword>
<dbReference type="Gene3D" id="1.10.510.10">
    <property type="entry name" value="Transferase(Phosphotransferase) domain 1"/>
    <property type="match status" value="1"/>
</dbReference>
<comment type="subcellular location">
    <subcellularLocation>
        <location evidence="1">Cytoplasm</location>
    </subcellularLocation>
</comment>
<dbReference type="Gene3D" id="3.30.310.80">
    <property type="entry name" value="Kinase associated domain 1, KA1"/>
    <property type="match status" value="1"/>
</dbReference>
<dbReference type="SMART" id="SM00220">
    <property type="entry name" value="S_TKc"/>
    <property type="match status" value="1"/>
</dbReference>
<sequence>MRQIDGDHIPTPLHGAKCNLFAPSAQKLQPASGGEFFAAAHGRATPLLDARGTGYSVTPLGRAIGQPHMAQSTLHAAMPSRELSKQDREARPQVKLGPFVFGKTLGQGCFGKVKLATHERTNLKVAVKIISREKMDDKKETEKVNREIRFLSLLKHPHVVRLYQVISTPSDIFLIMEYISGGDLFDKVVKKGRMIPTEARRYFQQIIAAIDYSHRHMIVHRDLKPENILIDERNNIKIVDFGLSNNMVDGGFMKTACGSYNYAAPELITEKMYMGPEVDIWSCGVILYALLSGTLPFDHSYRPELCKIIQRGIFNIPNYFEATATNLLINMLQVDPLKRATIKDIKNHAWFVVDLPSNLFPKDNESEVTIVDVAAVREVAKHYKVPETEVTTSLLNDEPHHHLCVAYNLILDNKRLVDKAQQLSIQTFTSGICVGVPHPEHGTVPCDADSPGQSPKPKNEIDKIYRSIGEKTWHMGLRSSSEPGDIMREVFRALKECDMEWIIISPYRLIVRRRSADPEVESPKMRLTLYDIKANGGHHYALDFFHILPEESNTSARSRQTSLCVAPRASERTFRAHAHSFPKSMDEQLLSQPKKSPPSDRVQFLDMCAEVILKIAQWTG</sequence>
<dbReference type="PANTHER" id="PTHR24346">
    <property type="entry name" value="MAP/MICROTUBULE AFFINITY-REGULATING KINASE"/>
    <property type="match status" value="1"/>
</dbReference>
<keyword evidence="14" id="KW-1185">Reference proteome</keyword>
<dbReference type="GO" id="GO:0035556">
    <property type="term" value="P:intracellular signal transduction"/>
    <property type="evidence" value="ECO:0007669"/>
    <property type="project" value="TreeGrafter"/>
</dbReference>
<dbReference type="InterPro" id="IPR008271">
    <property type="entry name" value="Ser/Thr_kinase_AS"/>
</dbReference>
<comment type="catalytic activity">
    <reaction evidence="10">
        <text>L-threonyl-[protein] + ATP = O-phospho-L-threonyl-[protein] + ADP + H(+)</text>
        <dbReference type="Rhea" id="RHEA:46608"/>
        <dbReference type="Rhea" id="RHEA-COMP:11060"/>
        <dbReference type="Rhea" id="RHEA-COMP:11605"/>
        <dbReference type="ChEBI" id="CHEBI:15378"/>
        <dbReference type="ChEBI" id="CHEBI:30013"/>
        <dbReference type="ChEBI" id="CHEBI:30616"/>
        <dbReference type="ChEBI" id="CHEBI:61977"/>
        <dbReference type="ChEBI" id="CHEBI:456216"/>
        <dbReference type="EC" id="2.7.11.1"/>
    </reaction>
</comment>
<feature type="domain" description="Protein kinase" evidence="13">
    <location>
        <begin position="99"/>
        <end position="351"/>
    </location>
</feature>
<dbReference type="PROSITE" id="PS50011">
    <property type="entry name" value="PROTEIN_KINASE_DOM"/>
    <property type="match status" value="1"/>
</dbReference>
<proteinExistence type="inferred from homology"/>
<dbReference type="PROSITE" id="PS00108">
    <property type="entry name" value="PROTEIN_KINASE_ST"/>
    <property type="match status" value="1"/>
</dbReference>
<dbReference type="FunFam" id="3.30.200.20:FF:000042">
    <property type="entry name" value="Aurora kinase A"/>
    <property type="match status" value="1"/>
</dbReference>
<evidence type="ECO:0000256" key="7">
    <source>
        <dbReference type="ARBA" id="ARBA00022741"/>
    </source>
</evidence>
<dbReference type="InterPro" id="IPR011009">
    <property type="entry name" value="Kinase-like_dom_sf"/>
</dbReference>
<evidence type="ECO:0000256" key="4">
    <source>
        <dbReference type="ARBA" id="ARBA00022490"/>
    </source>
</evidence>
<evidence type="ECO:0000256" key="5">
    <source>
        <dbReference type="ARBA" id="ARBA00022527"/>
    </source>
</evidence>
<dbReference type="AlphaFoldDB" id="A0A1I8AQJ2"/>
<dbReference type="PANTHER" id="PTHR24346:SF110">
    <property type="entry name" value="NON-SPECIFIC SERINE_THREONINE PROTEIN KINASE"/>
    <property type="match status" value="1"/>
</dbReference>
<dbReference type="SUPFAM" id="SSF56112">
    <property type="entry name" value="Protein kinase-like (PK-like)"/>
    <property type="match status" value="1"/>
</dbReference>
<evidence type="ECO:0000256" key="12">
    <source>
        <dbReference type="PROSITE-ProRule" id="PRU10141"/>
    </source>
</evidence>
<dbReference type="Gene3D" id="1.10.8.10">
    <property type="entry name" value="DNA helicase RuvA subunit, C-terminal domain"/>
    <property type="match status" value="1"/>
</dbReference>
<keyword evidence="8" id="KW-0418">Kinase</keyword>
<keyword evidence="9 12" id="KW-0067">ATP-binding</keyword>
<evidence type="ECO:0000256" key="6">
    <source>
        <dbReference type="ARBA" id="ARBA00022679"/>
    </source>
</evidence>
<keyword evidence="6" id="KW-0808">Transferase</keyword>
<dbReference type="FunFam" id="1.10.510.10:FF:001222">
    <property type="entry name" value="Serine/threonine-protein kinase ppk25"/>
    <property type="match status" value="1"/>
</dbReference>
<comment type="similarity">
    <text evidence="2">Belongs to the protein kinase superfamily. CAMK Ser/Thr protein kinase family. SNF1 subfamily.</text>
</comment>
<feature type="binding site" evidence="12">
    <location>
        <position position="128"/>
    </location>
    <ligand>
        <name>ATP</name>
        <dbReference type="ChEBI" id="CHEBI:30616"/>
    </ligand>
</feature>
<evidence type="ECO:0000256" key="10">
    <source>
        <dbReference type="ARBA" id="ARBA00047899"/>
    </source>
</evidence>
<organism evidence="14 15">
    <name type="scientific">Steinernema glaseri</name>
    <dbReference type="NCBI Taxonomy" id="37863"/>
    <lineage>
        <taxon>Eukaryota</taxon>
        <taxon>Metazoa</taxon>
        <taxon>Ecdysozoa</taxon>
        <taxon>Nematoda</taxon>
        <taxon>Chromadorea</taxon>
        <taxon>Rhabditida</taxon>
        <taxon>Tylenchina</taxon>
        <taxon>Panagrolaimomorpha</taxon>
        <taxon>Strongyloidoidea</taxon>
        <taxon>Steinernematidae</taxon>
        <taxon>Steinernema</taxon>
    </lineage>
</organism>
<dbReference type="InterPro" id="IPR049020">
    <property type="entry name" value="PRKAA1/2_AID"/>
</dbReference>
<name>A0A1I8AQJ2_9BILA</name>
<evidence type="ECO:0000313" key="15">
    <source>
        <dbReference type="WBParaSite" id="L893_g8427.t1"/>
    </source>
</evidence>
<dbReference type="InterPro" id="IPR017441">
    <property type="entry name" value="Protein_kinase_ATP_BS"/>
</dbReference>
<accession>A0A1I8AQJ2</accession>
<evidence type="ECO:0000313" key="14">
    <source>
        <dbReference type="Proteomes" id="UP000095287"/>
    </source>
</evidence>
<dbReference type="GO" id="GO:0004674">
    <property type="term" value="F:protein serine/threonine kinase activity"/>
    <property type="evidence" value="ECO:0007669"/>
    <property type="project" value="UniProtKB-KW"/>
</dbReference>